<sequence>MADPLSIAASIAGLIALSTGLLKLSTQVQSILKDEPAELVLKISKEIELLCAVLSHLQASQKEQEGRSGPRFYDTDTPDPPNDDMGIMPFITSCNEVVKKIGDQLILLQTAAKCRGIQKLFSAVSYKEKVKQLENLRNDLEISKTTLTIYLTARSREVTKPLKDISDKLSDLSEISNSILDIEDGINKSEEYRGLKSFEEWIESFAGPDDAAELEAYRAKKKRQREGEPSASAGKTHGSMPPRQIRIDIEDLKGGDGREVTESIIADRYAPVSELIKTLHSKGYNKVYGLYAENEGVRYGDIMPRRRPIFLNVTSGQPSYSEERGFLINSNQKLIDYFAELTQHQASRGLLGITPAKSKVQRRELLRGLEVSSKDQVVGSRISIKFQRTLRTPDDGAVYDGNTDFGAIQLFKIPDFKGRIPESMARKGGYFFPLFQREAITLDFEDTAVHLREEDKSDENFAIKVFAGSINIVNGLPGSNSSGQDHIIVPKQRRLNGFQISDCIARQLVAMPSRRGYSLEKQMTGTEFIRGIQLMIASPLLGKPRFRKFRGFRAISDKNTVLDCSKTPAELGFENSQIILDFNPGPPNRYGISSWFISPKYSGGMQRYGEFLDRVHREAERGCYDPDDYTFMRSYNFNGKNAPKYHDTLVNDLLWHHSNDRDHYYRDSTVLKPILEISFHIKITRIEADGSFTTTSLESEIFHPFLDISDFVGIMCGKSLEIAKRLKFPKRTQDTVLEINGFHVNSILEAYNPQQYTPITDIALISQGGTINIIFYPIDYAELNTRYRSGYGISSVENMSNRRERARRLAGPGLHERVPELCLGIRGLVYQEIEKDAGANIWDWNNCNLVNIQIIDAAFFQYITGITAVSRVPLRLLDQKKLAKRIILAESANISNAHSQAPKTITQIDAEATTEIGLYLNQDNADVGCACCEVNFSDTLLRSCNHVFCLDCIQTTMTDIRNRVTCDACGALATGLIPYASTMELPPCRIEKRDEHSASDGAGVVAEEAQELEEGVISSRLPYTMKDSIDEQLKRIQAKYTSFLSSAKEIGMTGLEGINIIKHISILAYFPDLFASEIREFRKLPLQARVFLLSEFLTKSNEWTPLVPLWFDDSSRGLEWGDQKRNDVLRLINLVRSLISLVPNIDDFSADGDLTRIKKIFHPENGEYYGNFFGVGFDIVFEWVTSGSKTILELGLSLSSLMQPLLYWGRQLSIEYLLEHLEPLLKDPNSGNLCTEIAEAKEKFACHKLQVTTENRRCIFQEYSWFNRKLREAELKTGKTGFYL</sequence>
<evidence type="ECO:0000256" key="3">
    <source>
        <dbReference type="ARBA" id="ARBA00022833"/>
    </source>
</evidence>
<organism evidence="7 8">
    <name type="scientific">Orbilia blumenaviensis</name>
    <dbReference type="NCBI Taxonomy" id="1796055"/>
    <lineage>
        <taxon>Eukaryota</taxon>
        <taxon>Fungi</taxon>
        <taxon>Dikarya</taxon>
        <taxon>Ascomycota</taxon>
        <taxon>Pezizomycotina</taxon>
        <taxon>Orbiliomycetes</taxon>
        <taxon>Orbiliales</taxon>
        <taxon>Orbiliaceae</taxon>
        <taxon>Orbilia</taxon>
    </lineage>
</organism>
<evidence type="ECO:0000256" key="5">
    <source>
        <dbReference type="SAM" id="MobiDB-lite"/>
    </source>
</evidence>
<name>A0AAV9U7J4_9PEZI</name>
<keyword evidence="8" id="KW-1185">Reference proteome</keyword>
<dbReference type="InterPro" id="IPR017907">
    <property type="entry name" value="Znf_RING_CS"/>
</dbReference>
<evidence type="ECO:0000313" key="8">
    <source>
        <dbReference type="Proteomes" id="UP001373714"/>
    </source>
</evidence>
<dbReference type="InterPro" id="IPR001841">
    <property type="entry name" value="Znf_RING"/>
</dbReference>
<feature type="region of interest" description="Disordered" evidence="5">
    <location>
        <begin position="61"/>
        <end position="80"/>
    </location>
</feature>
<dbReference type="PROSITE" id="PS50089">
    <property type="entry name" value="ZF_RING_2"/>
    <property type="match status" value="1"/>
</dbReference>
<gene>
    <name evidence="7" type="ORF">TWF730_003150</name>
</gene>
<feature type="region of interest" description="Disordered" evidence="5">
    <location>
        <begin position="216"/>
        <end position="244"/>
    </location>
</feature>
<dbReference type="SUPFAM" id="SSF57850">
    <property type="entry name" value="RING/U-box"/>
    <property type="match status" value="1"/>
</dbReference>
<keyword evidence="2 4" id="KW-0863">Zinc-finger</keyword>
<keyword evidence="1" id="KW-0479">Metal-binding</keyword>
<evidence type="ECO:0000256" key="4">
    <source>
        <dbReference type="PROSITE-ProRule" id="PRU00175"/>
    </source>
</evidence>
<evidence type="ECO:0000256" key="1">
    <source>
        <dbReference type="ARBA" id="ARBA00022723"/>
    </source>
</evidence>
<evidence type="ECO:0000259" key="6">
    <source>
        <dbReference type="PROSITE" id="PS50089"/>
    </source>
</evidence>
<dbReference type="Proteomes" id="UP001373714">
    <property type="component" value="Unassembled WGS sequence"/>
</dbReference>
<reference evidence="7 8" key="1">
    <citation type="submission" date="2019-10" db="EMBL/GenBank/DDBJ databases">
        <authorList>
            <person name="Palmer J.M."/>
        </authorList>
    </citation>
    <scope>NUCLEOTIDE SEQUENCE [LARGE SCALE GENOMIC DNA]</scope>
    <source>
        <strain evidence="7 8">TWF730</strain>
    </source>
</reference>
<evidence type="ECO:0000313" key="7">
    <source>
        <dbReference type="EMBL" id="KAK6335774.1"/>
    </source>
</evidence>
<dbReference type="Gene3D" id="3.30.40.10">
    <property type="entry name" value="Zinc/RING finger domain, C3HC4 (zinc finger)"/>
    <property type="match status" value="1"/>
</dbReference>
<dbReference type="EMBL" id="JAVHNS010000014">
    <property type="protein sequence ID" value="KAK6335774.1"/>
    <property type="molecule type" value="Genomic_DNA"/>
</dbReference>
<dbReference type="PROSITE" id="PS00518">
    <property type="entry name" value="ZF_RING_1"/>
    <property type="match status" value="1"/>
</dbReference>
<evidence type="ECO:0000256" key="2">
    <source>
        <dbReference type="ARBA" id="ARBA00022771"/>
    </source>
</evidence>
<dbReference type="InterPro" id="IPR013083">
    <property type="entry name" value="Znf_RING/FYVE/PHD"/>
</dbReference>
<protein>
    <recommendedName>
        <fullName evidence="6">RING-type domain-containing protein</fullName>
    </recommendedName>
</protein>
<comment type="caution">
    <text evidence="7">The sequence shown here is derived from an EMBL/GenBank/DDBJ whole genome shotgun (WGS) entry which is preliminary data.</text>
</comment>
<dbReference type="GO" id="GO:0008270">
    <property type="term" value="F:zinc ion binding"/>
    <property type="evidence" value="ECO:0007669"/>
    <property type="project" value="UniProtKB-KW"/>
</dbReference>
<accession>A0AAV9U7J4</accession>
<feature type="domain" description="RING-type" evidence="6">
    <location>
        <begin position="929"/>
        <end position="969"/>
    </location>
</feature>
<proteinExistence type="predicted"/>
<keyword evidence="3" id="KW-0862">Zinc</keyword>